<dbReference type="InterPro" id="IPR006756">
    <property type="entry name" value="Phenol_hydroxylase"/>
</dbReference>
<name>A0A6C1B1K5_9RHOO</name>
<evidence type="ECO:0000313" key="1">
    <source>
        <dbReference type="EMBL" id="QID16230.1"/>
    </source>
</evidence>
<dbReference type="KEGG" id="azq:G3580_00485"/>
<dbReference type="EMBL" id="CP048836">
    <property type="protein sequence ID" value="QID16230.1"/>
    <property type="molecule type" value="Genomic_DNA"/>
</dbReference>
<reference evidence="1 2" key="1">
    <citation type="submission" date="2020-02" db="EMBL/GenBank/DDBJ databases">
        <title>Nitrogenibacter mangrovi gen. nov., sp. nov. isolated from mangrove sediment, a denitrifying betaproteobacterium.</title>
        <authorList>
            <person name="Liao H."/>
            <person name="Tian Y."/>
        </authorList>
    </citation>
    <scope>NUCLEOTIDE SEQUENCE [LARGE SCALE GENOMIC DNA]</scope>
    <source>
        <strain evidence="1 2">M9-3-2</strain>
    </source>
</reference>
<organism evidence="1 2">
    <name type="scientific">Nitrogeniibacter mangrovi</name>
    <dbReference type="NCBI Taxonomy" id="2016596"/>
    <lineage>
        <taxon>Bacteria</taxon>
        <taxon>Pseudomonadati</taxon>
        <taxon>Pseudomonadota</taxon>
        <taxon>Betaproteobacteria</taxon>
        <taxon>Rhodocyclales</taxon>
        <taxon>Zoogloeaceae</taxon>
        <taxon>Nitrogeniibacter</taxon>
    </lineage>
</organism>
<dbReference type="RefSeq" id="WP_173763397.1">
    <property type="nucleotide sequence ID" value="NZ_CP048836.1"/>
</dbReference>
<sequence>MSVQSIRPFEPVVKDAAANFHGMQVVYLCWDKHLMFYAPVAKMLPPTLTFQQLIDTELTQTYSRHPDFAHIDWTAVQWSKDGEPFTPALDTSLRENGITHKSAIHFTTPGLNGLNGTGF</sequence>
<gene>
    <name evidence="1" type="ORF">G3580_00485</name>
</gene>
<dbReference type="AlphaFoldDB" id="A0A6C1B1K5"/>
<proteinExistence type="predicted"/>
<dbReference type="GO" id="GO:0018662">
    <property type="term" value="F:phenol 2-monooxygenase activity"/>
    <property type="evidence" value="ECO:0007669"/>
    <property type="project" value="InterPro"/>
</dbReference>
<evidence type="ECO:0000313" key="2">
    <source>
        <dbReference type="Proteomes" id="UP000501991"/>
    </source>
</evidence>
<protein>
    <submittedName>
        <fullName evidence="1">Phenol hydroxylase</fullName>
    </submittedName>
</protein>
<dbReference type="Proteomes" id="UP000501991">
    <property type="component" value="Chromosome"/>
</dbReference>
<keyword evidence="2" id="KW-1185">Reference proteome</keyword>
<dbReference type="InterPro" id="IPR043010">
    <property type="entry name" value="Phenol_hydroxylase_sf"/>
</dbReference>
<dbReference type="Gene3D" id="3.10.20.560">
    <property type="entry name" value="Phenol hydroxylase"/>
    <property type="match status" value="1"/>
</dbReference>
<accession>A0A6C1B1K5</accession>
<dbReference type="Pfam" id="PF04663">
    <property type="entry name" value="Phenol_monoox"/>
    <property type="match status" value="1"/>
</dbReference>